<dbReference type="EMBL" id="QMQB01000060">
    <property type="protein sequence ID" value="RLE13970.1"/>
    <property type="molecule type" value="Genomic_DNA"/>
</dbReference>
<gene>
    <name evidence="1" type="ORF">DRI96_02145</name>
</gene>
<accession>A0A662DDX5</accession>
<dbReference type="NCBIfam" id="TIGR01549">
    <property type="entry name" value="HAD-SF-IA-v1"/>
    <property type="match status" value="1"/>
</dbReference>
<dbReference type="Pfam" id="PF00702">
    <property type="entry name" value="Hydrolase"/>
    <property type="match status" value="1"/>
</dbReference>
<dbReference type="Proteomes" id="UP000267654">
    <property type="component" value="Unassembled WGS sequence"/>
</dbReference>
<proteinExistence type="predicted"/>
<dbReference type="SUPFAM" id="SSF56784">
    <property type="entry name" value="HAD-like"/>
    <property type="match status" value="1"/>
</dbReference>
<dbReference type="GO" id="GO:0008967">
    <property type="term" value="F:phosphoglycolate phosphatase activity"/>
    <property type="evidence" value="ECO:0007669"/>
    <property type="project" value="TreeGrafter"/>
</dbReference>
<dbReference type="PANTHER" id="PTHR43434">
    <property type="entry name" value="PHOSPHOGLYCOLATE PHOSPHATASE"/>
    <property type="match status" value="1"/>
</dbReference>
<name>A0A662DDX5_UNCAE</name>
<dbReference type="Gene3D" id="3.40.50.1000">
    <property type="entry name" value="HAD superfamily/HAD-like"/>
    <property type="match status" value="1"/>
</dbReference>
<organism evidence="1 2">
    <name type="scientific">Aerophobetes bacterium</name>
    <dbReference type="NCBI Taxonomy" id="2030807"/>
    <lineage>
        <taxon>Bacteria</taxon>
        <taxon>Candidatus Aerophobota</taxon>
    </lineage>
</organism>
<dbReference type="PANTHER" id="PTHR43434:SF22">
    <property type="entry name" value="PHOSPHOGLYCOLATE PHOSPHATASE"/>
    <property type="match status" value="1"/>
</dbReference>
<dbReference type="PRINTS" id="PR00413">
    <property type="entry name" value="HADHALOGNASE"/>
</dbReference>
<dbReference type="InterPro" id="IPR023214">
    <property type="entry name" value="HAD_sf"/>
</dbReference>
<dbReference type="Gene3D" id="1.10.150.240">
    <property type="entry name" value="Putative phosphatase, domain 2"/>
    <property type="match status" value="1"/>
</dbReference>
<protein>
    <recommendedName>
        <fullName evidence="3">HAD family hydrolase</fullName>
    </recommendedName>
</protein>
<dbReference type="InterPro" id="IPR036412">
    <property type="entry name" value="HAD-like_sf"/>
</dbReference>
<evidence type="ECO:0000313" key="2">
    <source>
        <dbReference type="Proteomes" id="UP000267654"/>
    </source>
</evidence>
<dbReference type="InterPro" id="IPR023198">
    <property type="entry name" value="PGP-like_dom2"/>
</dbReference>
<dbReference type="GO" id="GO:0006281">
    <property type="term" value="P:DNA repair"/>
    <property type="evidence" value="ECO:0007669"/>
    <property type="project" value="TreeGrafter"/>
</dbReference>
<dbReference type="AlphaFoldDB" id="A0A662DDX5"/>
<dbReference type="SFLD" id="SFLDS00003">
    <property type="entry name" value="Haloacid_Dehalogenase"/>
    <property type="match status" value="1"/>
</dbReference>
<reference evidence="1 2" key="1">
    <citation type="submission" date="2018-06" db="EMBL/GenBank/DDBJ databases">
        <title>Extensive metabolic versatility and redundancy in microbially diverse, dynamic hydrothermal sediments.</title>
        <authorList>
            <person name="Dombrowski N."/>
            <person name="Teske A."/>
            <person name="Baker B.J."/>
        </authorList>
    </citation>
    <scope>NUCLEOTIDE SEQUENCE [LARGE SCALE GENOMIC DNA]</scope>
    <source>
        <strain evidence="1">B19_G9</strain>
    </source>
</reference>
<comment type="caution">
    <text evidence="1">The sequence shown here is derived from an EMBL/GenBank/DDBJ whole genome shotgun (WGS) entry which is preliminary data.</text>
</comment>
<evidence type="ECO:0008006" key="3">
    <source>
        <dbReference type="Google" id="ProtNLM"/>
    </source>
</evidence>
<dbReference type="InterPro" id="IPR050155">
    <property type="entry name" value="HAD-like_hydrolase_sf"/>
</dbReference>
<dbReference type="InterPro" id="IPR006439">
    <property type="entry name" value="HAD-SF_hydro_IA"/>
</dbReference>
<dbReference type="SFLD" id="SFLDG01129">
    <property type="entry name" value="C1.5:_HAD__Beta-PGM__Phosphata"/>
    <property type="match status" value="1"/>
</dbReference>
<evidence type="ECO:0000313" key="1">
    <source>
        <dbReference type="EMBL" id="RLE13970.1"/>
    </source>
</evidence>
<sequence length="253" mass="27958">MATLRIKDKSIKAKLAIFDKDGTIVDFCYTWEKVARARIKVMIEKMGISSSLANEILSSFGIDPATGTIDPRGPLVQASQEDEVIITASVLYRSGYHWDEAYQIAKKVFETANNLYRLEDLTKSVPGIFDLLSRLKRSGIKIALATIDDYSRTLKILEITNLKKFFDFIVTGKDVKNTKPDPEMIFNICQKLKISPGESIMIGDTINDMIMGKNAGVALTVGVLNGVNSPEVFSGWADVVVNSLAEIKVEGEN</sequence>